<keyword evidence="5" id="KW-1185">Reference proteome</keyword>
<dbReference type="PANTHER" id="PTHR31324:SF3">
    <property type="entry name" value="MORF4 FAMILY ASSOCIATED PROTEIN 1 LIKE 2"/>
    <property type="match status" value="1"/>
</dbReference>
<dbReference type="GO" id="GO:0051726">
    <property type="term" value="P:regulation of cell cycle"/>
    <property type="evidence" value="ECO:0007669"/>
    <property type="project" value="Ensembl"/>
</dbReference>
<feature type="compositionally biased region" description="Basic and acidic residues" evidence="3">
    <location>
        <begin position="1"/>
        <end position="11"/>
    </location>
</feature>
<dbReference type="GeneTree" id="ENSGT00940000155541"/>
<dbReference type="AlphaFoldDB" id="A0A286ZJ86"/>
<dbReference type="OrthoDB" id="9538419at2759"/>
<dbReference type="Ensembl" id="ENSSSCT00000039166.3">
    <property type="protein sequence ID" value="ENSSSCP00000031587.1"/>
    <property type="gene ID" value="ENSSSCG00000038829.3"/>
</dbReference>
<dbReference type="Proteomes" id="UP000008227">
    <property type="component" value="Chromosome 8"/>
</dbReference>
<dbReference type="Pfam" id="PF15155">
    <property type="entry name" value="MRFAP1"/>
    <property type="match status" value="1"/>
</dbReference>
<dbReference type="Bgee" id="ENSSSCG00000038829">
    <property type="expression patterns" value="Expressed in blood and 45 other cell types or tissues"/>
</dbReference>
<evidence type="ECO:0000256" key="3">
    <source>
        <dbReference type="SAM" id="MobiDB-lite"/>
    </source>
</evidence>
<dbReference type="PANTHER" id="PTHR31324">
    <property type="entry name" value="MORF4 FAMILY-ASSOCIATED PROTEIN 1-RELATED"/>
    <property type="match status" value="1"/>
</dbReference>
<reference evidence="5" key="1">
    <citation type="submission" date="2009-11" db="EMBL/GenBank/DDBJ databases">
        <authorList>
            <consortium name="Porcine genome sequencing project"/>
        </authorList>
    </citation>
    <scope>NUCLEOTIDE SEQUENCE [LARGE SCALE GENOMIC DNA]</scope>
    <source>
        <strain evidence="5">Duroc</strain>
    </source>
</reference>
<comment type="similarity">
    <text evidence="1">Belongs to the MORF4 family-associated protein family.</text>
</comment>
<keyword evidence="2" id="KW-0175">Coiled coil</keyword>
<dbReference type="InterPro" id="IPR029254">
    <property type="entry name" value="MRFAP1"/>
</dbReference>
<dbReference type="InParanoid" id="A0A286ZJ86"/>
<dbReference type="ExpressionAtlas" id="A0A286ZJ86">
    <property type="expression patterns" value="baseline and differential"/>
</dbReference>
<organism evidence="4 5">
    <name type="scientific">Sus scrofa</name>
    <name type="common">Pig</name>
    <dbReference type="NCBI Taxonomy" id="9823"/>
    <lineage>
        <taxon>Eukaryota</taxon>
        <taxon>Metazoa</taxon>
        <taxon>Chordata</taxon>
        <taxon>Craniata</taxon>
        <taxon>Vertebrata</taxon>
        <taxon>Euteleostomi</taxon>
        <taxon>Mammalia</taxon>
        <taxon>Eutheria</taxon>
        <taxon>Laurasiatheria</taxon>
        <taxon>Artiodactyla</taxon>
        <taxon>Suina</taxon>
        <taxon>Suidae</taxon>
        <taxon>Sus</taxon>
    </lineage>
</organism>
<reference evidence="4" key="4">
    <citation type="submission" date="2025-09" db="UniProtKB">
        <authorList>
            <consortium name="Ensembl"/>
        </authorList>
    </citation>
    <scope>IDENTIFICATION</scope>
</reference>
<dbReference type="OMA" id="RITGCEC"/>
<gene>
    <name evidence="4" type="primary">MRFAP1L2</name>
</gene>
<feature type="region of interest" description="Disordered" evidence="3">
    <location>
        <begin position="1"/>
        <end position="24"/>
    </location>
</feature>
<sequence length="120" mass="13198">MRPVDADGERAPDDDDWARPPSPVLLADGRDVAALEREHVRAHLRARRRLREIEGLLDEMKSEVEASEAGALDPAGSAGAAAEERVVKLCEEVERKAVEAALMGRRIVELHRQMDGSGCY</sequence>
<reference evidence="4" key="3">
    <citation type="submission" date="2025-08" db="UniProtKB">
        <authorList>
            <consortium name="Ensembl"/>
        </authorList>
    </citation>
    <scope>IDENTIFICATION</scope>
</reference>
<feature type="coiled-coil region" evidence="2">
    <location>
        <begin position="43"/>
        <end position="70"/>
    </location>
</feature>
<name>A0A286ZJ86_PIG</name>
<evidence type="ECO:0000313" key="5">
    <source>
        <dbReference type="Proteomes" id="UP000008227"/>
    </source>
</evidence>
<reference evidence="4" key="2">
    <citation type="journal article" date="2020" name="Gigascience">
        <title>An improved pig reference genome sequence to enable pig genetics and genomics research.</title>
        <authorList>
            <person name="Warr A."/>
            <person name="Affara N."/>
            <person name="Aken B."/>
            <person name="Beiki H."/>
            <person name="Bickhart D.M."/>
            <person name="Billis K."/>
            <person name="Chow W."/>
            <person name="Eory L."/>
            <person name="Finlayson H.A."/>
            <person name="Flicek P."/>
            <person name="Giron C.G."/>
            <person name="Griffin D.K."/>
            <person name="Hall R."/>
            <person name="Hannum G."/>
            <person name="Hourlier T."/>
            <person name="Howe K."/>
            <person name="Hume D.A."/>
            <person name="Izuogu O."/>
            <person name="Kim K."/>
            <person name="Koren S."/>
            <person name="Liu H."/>
            <person name="Manchanda N."/>
            <person name="Martin F.J."/>
            <person name="Nonneman D.J."/>
            <person name="O'Connor R.E."/>
            <person name="Phillippy A.M."/>
            <person name="Rohrer G.A."/>
            <person name="Rosen B.D."/>
            <person name="Rund L.A."/>
            <person name="Sargent C.A."/>
            <person name="Schook L.B."/>
            <person name="Schroeder S.G."/>
            <person name="Schwartz A.S."/>
            <person name="Skinner B.M."/>
            <person name="Talbot R."/>
            <person name="Tseng E."/>
            <person name="Tuggle C.K."/>
            <person name="Watson M."/>
            <person name="Smith T.P.L."/>
            <person name="Archibald A.L."/>
        </authorList>
    </citation>
    <scope>NUCLEOTIDE SEQUENCE [LARGE SCALE GENOMIC DNA]</scope>
    <source>
        <strain evidence="4">Duroc</strain>
    </source>
</reference>
<evidence type="ECO:0000256" key="2">
    <source>
        <dbReference type="SAM" id="Coils"/>
    </source>
</evidence>
<protein>
    <submittedName>
        <fullName evidence="4">Morf4 family associated protein 1 like 2</fullName>
    </submittedName>
</protein>
<proteinExistence type="inferred from homology"/>
<evidence type="ECO:0000313" key="4">
    <source>
        <dbReference type="Ensembl" id="ENSSSCP00000031587.1"/>
    </source>
</evidence>
<evidence type="ECO:0000256" key="1">
    <source>
        <dbReference type="ARBA" id="ARBA00005515"/>
    </source>
</evidence>
<accession>A0A286ZJ86</accession>